<dbReference type="AlphaFoldDB" id="A0A3P7N224"/>
<dbReference type="Proteomes" id="UP000281553">
    <property type="component" value="Unassembled WGS sequence"/>
</dbReference>
<reference evidence="3 4" key="1">
    <citation type="submission" date="2018-11" db="EMBL/GenBank/DDBJ databases">
        <authorList>
            <consortium name="Pathogen Informatics"/>
        </authorList>
    </citation>
    <scope>NUCLEOTIDE SEQUENCE [LARGE SCALE GENOMIC DNA]</scope>
</reference>
<protein>
    <recommendedName>
        <fullName evidence="2">HHH domain-containing protein</fullName>
    </recommendedName>
</protein>
<name>A0A3P7N224_DIBLA</name>
<evidence type="ECO:0000256" key="1">
    <source>
        <dbReference type="SAM" id="MobiDB-lite"/>
    </source>
</evidence>
<evidence type="ECO:0000313" key="3">
    <source>
        <dbReference type="EMBL" id="VDN29188.1"/>
    </source>
</evidence>
<sequence>MDSSKDVEFISLCSDDEDVEMEVISGKRRLRLISGTSAGPVKRRRGKEADSSDLSFNPLDQTAIHPDSYDLATS</sequence>
<feature type="region of interest" description="Disordered" evidence="1">
    <location>
        <begin position="39"/>
        <end position="74"/>
    </location>
</feature>
<dbReference type="EMBL" id="UYRU01078467">
    <property type="protein sequence ID" value="VDN29188.1"/>
    <property type="molecule type" value="Genomic_DNA"/>
</dbReference>
<keyword evidence="4" id="KW-1185">Reference proteome</keyword>
<dbReference type="InterPro" id="IPR041692">
    <property type="entry name" value="HHH_9"/>
</dbReference>
<dbReference type="Pfam" id="PF17674">
    <property type="entry name" value="HHH_9"/>
    <property type="match status" value="1"/>
</dbReference>
<evidence type="ECO:0000313" key="4">
    <source>
        <dbReference type="Proteomes" id="UP000281553"/>
    </source>
</evidence>
<feature type="domain" description="HHH" evidence="2">
    <location>
        <begin position="57"/>
        <end position="73"/>
    </location>
</feature>
<evidence type="ECO:0000259" key="2">
    <source>
        <dbReference type="Pfam" id="PF17674"/>
    </source>
</evidence>
<dbReference type="OrthoDB" id="995477at2759"/>
<accession>A0A3P7N224</accession>
<gene>
    <name evidence="3" type="ORF">DILT_LOCUS15316</name>
</gene>
<proteinExistence type="predicted"/>
<organism evidence="3 4">
    <name type="scientific">Dibothriocephalus latus</name>
    <name type="common">Fish tapeworm</name>
    <name type="synonym">Diphyllobothrium latum</name>
    <dbReference type="NCBI Taxonomy" id="60516"/>
    <lineage>
        <taxon>Eukaryota</taxon>
        <taxon>Metazoa</taxon>
        <taxon>Spiralia</taxon>
        <taxon>Lophotrochozoa</taxon>
        <taxon>Platyhelminthes</taxon>
        <taxon>Cestoda</taxon>
        <taxon>Eucestoda</taxon>
        <taxon>Diphyllobothriidea</taxon>
        <taxon>Diphyllobothriidae</taxon>
        <taxon>Dibothriocephalus</taxon>
    </lineage>
</organism>